<accession>A0A4C1WPU7</accession>
<feature type="region of interest" description="Disordered" evidence="1">
    <location>
        <begin position="68"/>
        <end position="144"/>
    </location>
</feature>
<dbReference type="AlphaFoldDB" id="A0A4C1WPU7"/>
<keyword evidence="3" id="KW-1185">Reference proteome</keyword>
<feature type="compositionally biased region" description="Basic and acidic residues" evidence="1">
    <location>
        <begin position="68"/>
        <end position="84"/>
    </location>
</feature>
<evidence type="ECO:0000313" key="2">
    <source>
        <dbReference type="EMBL" id="GBP53311.1"/>
    </source>
</evidence>
<protein>
    <submittedName>
        <fullName evidence="2">Uncharacterized protein</fullName>
    </submittedName>
</protein>
<sequence length="144" mass="16426">MRVRIKPHPNQPRFSTSTIPSTAHTNLQGINGTHTHYLLDSVLQVRGDLQAYRLISTDADGRYRRERREWPRLTNDPDRTDDACGRTQSTSGPMSLRMVAVSDSESRTRKPRRGRQMAPSSAVRTSTRRLGARTRSRRTIVVRS</sequence>
<evidence type="ECO:0000256" key="1">
    <source>
        <dbReference type="SAM" id="MobiDB-lite"/>
    </source>
</evidence>
<feature type="compositionally biased region" description="Basic residues" evidence="1">
    <location>
        <begin position="126"/>
        <end position="144"/>
    </location>
</feature>
<feature type="region of interest" description="Disordered" evidence="1">
    <location>
        <begin position="1"/>
        <end position="21"/>
    </location>
</feature>
<gene>
    <name evidence="2" type="ORF">EVAR_44312_1</name>
</gene>
<reference evidence="2 3" key="1">
    <citation type="journal article" date="2019" name="Commun. Biol.">
        <title>The bagworm genome reveals a unique fibroin gene that provides high tensile strength.</title>
        <authorList>
            <person name="Kono N."/>
            <person name="Nakamura H."/>
            <person name="Ohtoshi R."/>
            <person name="Tomita M."/>
            <person name="Numata K."/>
            <person name="Arakawa K."/>
        </authorList>
    </citation>
    <scope>NUCLEOTIDE SEQUENCE [LARGE SCALE GENOMIC DNA]</scope>
</reference>
<dbReference type="EMBL" id="BGZK01000620">
    <property type="protein sequence ID" value="GBP53311.1"/>
    <property type="molecule type" value="Genomic_DNA"/>
</dbReference>
<evidence type="ECO:0000313" key="3">
    <source>
        <dbReference type="Proteomes" id="UP000299102"/>
    </source>
</evidence>
<comment type="caution">
    <text evidence="2">The sequence shown here is derived from an EMBL/GenBank/DDBJ whole genome shotgun (WGS) entry which is preliminary data.</text>
</comment>
<organism evidence="2 3">
    <name type="scientific">Eumeta variegata</name>
    <name type="common">Bagworm moth</name>
    <name type="synonym">Eumeta japonica</name>
    <dbReference type="NCBI Taxonomy" id="151549"/>
    <lineage>
        <taxon>Eukaryota</taxon>
        <taxon>Metazoa</taxon>
        <taxon>Ecdysozoa</taxon>
        <taxon>Arthropoda</taxon>
        <taxon>Hexapoda</taxon>
        <taxon>Insecta</taxon>
        <taxon>Pterygota</taxon>
        <taxon>Neoptera</taxon>
        <taxon>Endopterygota</taxon>
        <taxon>Lepidoptera</taxon>
        <taxon>Glossata</taxon>
        <taxon>Ditrysia</taxon>
        <taxon>Tineoidea</taxon>
        <taxon>Psychidae</taxon>
        <taxon>Oiketicinae</taxon>
        <taxon>Eumeta</taxon>
    </lineage>
</organism>
<name>A0A4C1WPU7_EUMVA</name>
<feature type="compositionally biased region" description="Polar residues" evidence="1">
    <location>
        <begin position="12"/>
        <end position="21"/>
    </location>
</feature>
<dbReference type="Proteomes" id="UP000299102">
    <property type="component" value="Unassembled WGS sequence"/>
</dbReference>
<proteinExistence type="predicted"/>